<dbReference type="Pfam" id="PF03401">
    <property type="entry name" value="TctC"/>
    <property type="match status" value="1"/>
</dbReference>
<feature type="chain" id="PRO_5015566063" evidence="2">
    <location>
        <begin position="30"/>
        <end position="316"/>
    </location>
</feature>
<keyword evidence="2" id="KW-0732">Signal</keyword>
<dbReference type="InterPro" id="IPR042100">
    <property type="entry name" value="Bug_dom1"/>
</dbReference>
<feature type="signal peptide" evidence="2">
    <location>
        <begin position="1"/>
        <end position="29"/>
    </location>
</feature>
<dbReference type="PIRSF" id="PIRSF017082">
    <property type="entry name" value="YflP"/>
    <property type="match status" value="1"/>
</dbReference>
<dbReference type="AlphaFoldDB" id="A0A2S3V4L3"/>
<dbReference type="InterPro" id="IPR006311">
    <property type="entry name" value="TAT_signal"/>
</dbReference>
<comment type="similarity">
    <text evidence="1">Belongs to the UPF0065 (bug) family.</text>
</comment>
<evidence type="ECO:0000256" key="2">
    <source>
        <dbReference type="SAM" id="SignalP"/>
    </source>
</evidence>
<evidence type="ECO:0000313" key="3">
    <source>
        <dbReference type="EMBL" id="POF34901.1"/>
    </source>
</evidence>
<gene>
    <name evidence="3" type="ORF">CLV41_1011363</name>
</gene>
<dbReference type="CDD" id="cd07012">
    <property type="entry name" value="PBP2_Bug_TTT"/>
    <property type="match status" value="1"/>
</dbReference>
<dbReference type="InterPro" id="IPR005064">
    <property type="entry name" value="BUG"/>
</dbReference>
<name>A0A2S3V4L3_9HYPH</name>
<dbReference type="PANTHER" id="PTHR42928:SF5">
    <property type="entry name" value="BLR1237 PROTEIN"/>
    <property type="match status" value="1"/>
</dbReference>
<dbReference type="OrthoDB" id="8970543at2"/>
<dbReference type="Proteomes" id="UP000236959">
    <property type="component" value="Unassembled WGS sequence"/>
</dbReference>
<evidence type="ECO:0000256" key="1">
    <source>
        <dbReference type="ARBA" id="ARBA00006987"/>
    </source>
</evidence>
<proteinExistence type="inferred from homology"/>
<dbReference type="RefSeq" id="WP_103221402.1">
    <property type="nucleotide sequence ID" value="NZ_PPCN01000001.1"/>
</dbReference>
<dbReference type="PROSITE" id="PS51318">
    <property type="entry name" value="TAT"/>
    <property type="match status" value="1"/>
</dbReference>
<keyword evidence="4" id="KW-1185">Reference proteome</keyword>
<organism evidence="3 4">
    <name type="scientific">Roseibium marinum</name>
    <dbReference type="NCBI Taxonomy" id="281252"/>
    <lineage>
        <taxon>Bacteria</taxon>
        <taxon>Pseudomonadati</taxon>
        <taxon>Pseudomonadota</taxon>
        <taxon>Alphaproteobacteria</taxon>
        <taxon>Hyphomicrobiales</taxon>
        <taxon>Stappiaceae</taxon>
        <taxon>Roseibium</taxon>
    </lineage>
</organism>
<sequence length="316" mass="33564">MMNFTKRGLLGAALGLAMTAAGGLPPVQAADGYPSGPITMLVGYGAGGQTDLVARAAAQVMSGELGEPINVVNMPGAGGSLAAHQLLKAAPDGQTILFHSDSVVNSAPFIIERVNFKPDDFEYAGMITAYQVGLATHKDAPFDTLPEYIAWAREHPGSSYGALSPEARMYINAIAEKEGLDVNIVPLKSGGEMLNALLGRQVELAFSGGIHFRNPDELKTISALTTFRQPSAPDVATIEEDGFPLGMDSRTTLFLPKGTPRDILDKLAAALKAAETDENFVKITESANIPIMYLGVDEAYAEIDATYEKHKKILKN</sequence>
<reference evidence="3 4" key="1">
    <citation type="submission" date="2018-01" db="EMBL/GenBank/DDBJ databases">
        <title>Genomic Encyclopedia of Archaeal and Bacterial Type Strains, Phase II (KMG-II): from individual species to whole genera.</title>
        <authorList>
            <person name="Goeker M."/>
        </authorList>
    </citation>
    <scope>NUCLEOTIDE SEQUENCE [LARGE SCALE GENOMIC DNA]</scope>
    <source>
        <strain evidence="3 4">DSM 17023</strain>
    </source>
</reference>
<dbReference type="Gene3D" id="3.40.190.10">
    <property type="entry name" value="Periplasmic binding protein-like II"/>
    <property type="match status" value="1"/>
</dbReference>
<keyword evidence="3" id="KW-0675">Receptor</keyword>
<accession>A0A2S3V4L3</accession>
<dbReference type="EMBL" id="PPCN01000001">
    <property type="protein sequence ID" value="POF34901.1"/>
    <property type="molecule type" value="Genomic_DNA"/>
</dbReference>
<dbReference type="PANTHER" id="PTHR42928">
    <property type="entry name" value="TRICARBOXYLATE-BINDING PROTEIN"/>
    <property type="match status" value="1"/>
</dbReference>
<evidence type="ECO:0000313" key="4">
    <source>
        <dbReference type="Proteomes" id="UP000236959"/>
    </source>
</evidence>
<comment type="caution">
    <text evidence="3">The sequence shown here is derived from an EMBL/GenBank/DDBJ whole genome shotgun (WGS) entry which is preliminary data.</text>
</comment>
<dbReference type="Gene3D" id="3.40.190.150">
    <property type="entry name" value="Bordetella uptake gene, domain 1"/>
    <property type="match status" value="1"/>
</dbReference>
<protein>
    <submittedName>
        <fullName evidence="3">Tripartite-type tricarboxylate transporter receptor subunit TctC</fullName>
    </submittedName>
</protein>